<evidence type="ECO:0000256" key="2">
    <source>
        <dbReference type="ARBA" id="ARBA00010289"/>
    </source>
</evidence>
<evidence type="ECO:0000256" key="8">
    <source>
        <dbReference type="SAM" id="MobiDB-lite"/>
    </source>
</evidence>
<feature type="region of interest" description="Disordered" evidence="8">
    <location>
        <begin position="1680"/>
        <end position="1703"/>
    </location>
</feature>
<dbReference type="PANTHER" id="PTHR46567">
    <property type="entry name" value="MEDIATOR OF RNA POLYMERASE II TRANSCRIPTION SUBUNIT 12"/>
    <property type="match status" value="1"/>
</dbReference>
<dbReference type="SMART" id="SM01281">
    <property type="entry name" value="Med12"/>
    <property type="match status" value="1"/>
</dbReference>
<comment type="similarity">
    <text evidence="2">Belongs to the Mediator complex subunit 12 family.</text>
</comment>
<dbReference type="GO" id="GO:0016592">
    <property type="term" value="C:mediator complex"/>
    <property type="evidence" value="ECO:0007669"/>
    <property type="project" value="InterPro"/>
</dbReference>
<dbReference type="GO" id="GO:0003712">
    <property type="term" value="F:transcription coregulator activity"/>
    <property type="evidence" value="ECO:0007669"/>
    <property type="project" value="InterPro"/>
</dbReference>
<keyword evidence="11" id="KW-1185">Reference proteome</keyword>
<feature type="compositionally biased region" description="Low complexity" evidence="8">
    <location>
        <begin position="1829"/>
        <end position="1840"/>
    </location>
</feature>
<reference evidence="10" key="1">
    <citation type="submission" date="2022-06" db="EMBL/GenBank/DDBJ databases">
        <authorList>
            <consortium name="SYNGENTA / RWTH Aachen University"/>
        </authorList>
    </citation>
    <scope>NUCLEOTIDE SEQUENCE</scope>
</reference>
<feature type="region of interest" description="Disordered" evidence="8">
    <location>
        <begin position="1793"/>
        <end position="1933"/>
    </location>
</feature>
<dbReference type="PANTHER" id="PTHR46567:SF1">
    <property type="entry name" value="MEDIATOR OF RNA POLYMERASE II TRANSCRIPTION SUBUNIT 12"/>
    <property type="match status" value="1"/>
</dbReference>
<feature type="region of interest" description="Disordered" evidence="8">
    <location>
        <begin position="1717"/>
        <end position="1751"/>
    </location>
</feature>
<dbReference type="GO" id="GO:0006357">
    <property type="term" value="P:regulation of transcription by RNA polymerase II"/>
    <property type="evidence" value="ECO:0007669"/>
    <property type="project" value="InterPro"/>
</dbReference>
<feature type="compositionally biased region" description="Acidic residues" evidence="8">
    <location>
        <begin position="1797"/>
        <end position="1814"/>
    </location>
</feature>
<feature type="domain" description="Mediator complex subunit Med12" evidence="9">
    <location>
        <begin position="160"/>
        <end position="223"/>
    </location>
</feature>
<evidence type="ECO:0000256" key="5">
    <source>
        <dbReference type="ARBA" id="ARBA00023163"/>
    </source>
</evidence>
<evidence type="ECO:0000259" key="9">
    <source>
        <dbReference type="SMART" id="SM01281"/>
    </source>
</evidence>
<sequence length="1933" mass="217028">MPPLTNQVISNSSRILNNSQPTAVTTPTTPTPTTPATVPVPSSTLPPSDSDFQRCGLVPYNLRPPSWRLPIIRSNSTEGVYPGLHPTHLGQQEDAITKSLIQNGFNARTLVGTEAFSAHQMIYKKLNDDTGFNNSSAALSALIEARRRFCAHDSHNTRSTIKVPGRVTLNDQKRENWLRDLADGSVPLLKLSKNVPHGFKGEKLLEMLVNRRIDATRATWYIRLIGHNEVNFQRQRNDLSHIRHTLAFTTDVCQFLQKQLAEVTVPHLNLSTTSLITNSSRLAAMHVRSKPRSSTLSDPETRKAWLGRWSHRQVQRLHYESLIDQPTFFKWLVDQLKLANLAQVNFFLDVHRFMFERFCLSSNLVRGFVEACLTQIRSISSLTMTSYLSELDRALRLAIQGSFIFCPDNFVWPDLWISNKVLLENIILSSTSLLNNRHEAVKQNIKSNELKEVLRNDLFAVNWRVSELVGEVGLGTGIVRNTFTRRTHLVEILDNCTDYSDFPKLYYKYFLNPTGPNHTVIPLKDKLEVLLSWSTTPLRMSDKRIYPTTYALAHVKRDRKKNDDEFQNILVGWLEQIEAIQSGDLLVRLFSELSKRSIFSYGAYVQRMVAKGDTEHDILAGKASGLQALLSEWMPLASAFKASGTRNAHLKRSPGRDAARNGLMLVLSDISGALAAADYVKLLSAIQRRLDVAHPNSANRKILAEILPDSLVRIITELLSFNPSTAGLPFNQSNHSPINLVSALLTWGIQILESSKSYDALLDTISRVSQIDLGRIEATGSDDSGIKRFFRSTYCYLQLLCIIILNSRVIFSIHLQLVDLISRLFTIHVQLRRLIPASSSIDRSFVRYLRTLAQESNLTDSHIIEVLDREVHSNLEGDITISEMNLGESPSSLTKDILALISNPSAEEASRLVSKYHERYSHDPQWGPTLWNSLVAAIKILNLEQSSSIPTDQKDRVQLDYWVYARSTILELCEDLDFLYHGGLVGCIFQIPAIRHPDSEGEQLLARFSATTDSMAAMMMSEGEEKEEGEEENLSEGIKSALDTFGHNPRILCPALRRLLAELVSLGLLDIQFVLEEYVLRPLGDDIPQSLTNALGPNGSNSPLSSSQRAQQKFYVIEVCKQMEEVCALFGDMLTSEAPSRFIDFDQVDLRETNSSANGFSHPFAKVSRDEMRMKRIDYGFEEYTRLWKLNVERQNWFEQSDAGTAFCSHLLLTVLASKKTVSDLVVEEDAQFDNDNEAEDGFNHSLSRVIELFEKLRMMICQGDFPLRQIIFTQASSFMNPILSFIDSNDLGNNFNTSLVQSVDELIPYPNSTIDLSGSKYPYLESIFKSVCIFNHAARELQFQLHLRLLLSESPPVVNSVKETPFDLNSTLGSLVEVMARRLHLTDSKDASPFFVKDLPPSFAEALIIKLCLYLGISISKLFGPSPTESTPEVARIHHISRCITVLTQSLTQRTCQKNQDATTKVVGGTRDLSFNATVESYVSYWQQLRAGLLSLRARMNESHSTESGSSRRNEFRILRALIHSMRVVLWALPGLNPHLSPLKYSIAIIWIEIAMGGFCDQTTANQIMDIVAFLIFPTTPDDATLTQAVGVFRKSFRWLYQPLMNFENENDLMASTRLKYMLGTSLRGSTCTFQERTKDGAIRFVEERAWEELEKMDMNEPGYVSIDSLKCQTLSQVEPIPESRRPGNCRSKSLNKISDSGGDVEHSFWVKDEFEEEEMKEERGRNRPLTGAVDEEEEGPARGERDSFEHELNTDGLSTLPLHFLRSLCPAKSRLDGEDWLNSCSHQLRHSRIEEEGENEEGEDEEEDDDFGAGERGVGKGPMILTGKGKMAGKASASSGGGKLNQKAFQQKRKTIGSPIPESSGPTLRSTRSTRRRGVTGSSTLSNSSISHGNVKSNLNHTATNCNQINSTGGSSSANTGGIITRRSKRK</sequence>
<feature type="compositionally biased region" description="Basic and acidic residues" evidence="8">
    <location>
        <begin position="1741"/>
        <end position="1751"/>
    </location>
</feature>
<feature type="compositionally biased region" description="Low complexity" evidence="8">
    <location>
        <begin position="1911"/>
        <end position="1927"/>
    </location>
</feature>
<dbReference type="Pfam" id="PF09497">
    <property type="entry name" value="Med12"/>
    <property type="match status" value="1"/>
</dbReference>
<feature type="region of interest" description="Disordered" evidence="8">
    <location>
        <begin position="1"/>
        <end position="50"/>
    </location>
</feature>
<feature type="compositionally biased region" description="Low complexity" evidence="8">
    <location>
        <begin position="34"/>
        <end position="48"/>
    </location>
</feature>
<protein>
    <recommendedName>
        <fullName evidence="3">Mediator of RNA polymerase II transcription subunit 12</fullName>
    </recommendedName>
    <alternativeName>
        <fullName evidence="7">Mediator complex subunit 12</fullName>
    </alternativeName>
</protein>
<dbReference type="InterPro" id="IPR019035">
    <property type="entry name" value="Mediator_Med12"/>
</dbReference>
<feature type="compositionally biased region" description="Polar residues" evidence="8">
    <location>
        <begin position="1"/>
        <end position="20"/>
    </location>
</feature>
<evidence type="ECO:0000256" key="7">
    <source>
        <dbReference type="ARBA" id="ARBA00032010"/>
    </source>
</evidence>
<gene>
    <name evidence="10" type="ORF">PPACK8108_LOCUS20866</name>
</gene>
<feature type="compositionally biased region" description="Low complexity" evidence="8">
    <location>
        <begin position="1881"/>
        <end position="1893"/>
    </location>
</feature>
<proteinExistence type="inferred from homology"/>
<accession>A0AAV0BGD8</accession>
<keyword evidence="5" id="KW-0804">Transcription</keyword>
<dbReference type="EMBL" id="CALTRL010005778">
    <property type="protein sequence ID" value="CAH7686244.1"/>
    <property type="molecule type" value="Genomic_DNA"/>
</dbReference>
<keyword evidence="4" id="KW-0805">Transcription regulation</keyword>
<feature type="compositionally biased region" description="Polar residues" evidence="8">
    <location>
        <begin position="1894"/>
        <end position="1910"/>
    </location>
</feature>
<comment type="caution">
    <text evidence="10">The sequence shown here is derived from an EMBL/GenBank/DDBJ whole genome shotgun (WGS) entry which is preliminary data.</text>
</comment>
<organism evidence="10 11">
    <name type="scientific">Phakopsora pachyrhizi</name>
    <name type="common">Asian soybean rust disease fungus</name>
    <dbReference type="NCBI Taxonomy" id="170000"/>
    <lineage>
        <taxon>Eukaryota</taxon>
        <taxon>Fungi</taxon>
        <taxon>Dikarya</taxon>
        <taxon>Basidiomycota</taxon>
        <taxon>Pucciniomycotina</taxon>
        <taxon>Pucciniomycetes</taxon>
        <taxon>Pucciniales</taxon>
        <taxon>Phakopsoraceae</taxon>
        <taxon>Phakopsora</taxon>
    </lineage>
</organism>
<evidence type="ECO:0000313" key="10">
    <source>
        <dbReference type="EMBL" id="CAH7686244.1"/>
    </source>
</evidence>
<name>A0AAV0BGD8_PHAPC</name>
<keyword evidence="6" id="KW-0539">Nucleus</keyword>
<evidence type="ECO:0000313" key="11">
    <source>
        <dbReference type="Proteomes" id="UP001153365"/>
    </source>
</evidence>
<evidence type="ECO:0000256" key="3">
    <source>
        <dbReference type="ARBA" id="ARBA00019622"/>
    </source>
</evidence>
<comment type="subcellular location">
    <subcellularLocation>
        <location evidence="1">Nucleus</location>
    </subcellularLocation>
</comment>
<evidence type="ECO:0000256" key="1">
    <source>
        <dbReference type="ARBA" id="ARBA00004123"/>
    </source>
</evidence>
<evidence type="ECO:0000256" key="4">
    <source>
        <dbReference type="ARBA" id="ARBA00023015"/>
    </source>
</evidence>
<dbReference type="Proteomes" id="UP001153365">
    <property type="component" value="Unassembled WGS sequence"/>
</dbReference>
<evidence type="ECO:0000256" key="6">
    <source>
        <dbReference type="ARBA" id="ARBA00023242"/>
    </source>
</evidence>